<protein>
    <recommendedName>
        <fullName evidence="2">histidine kinase</fullName>
        <ecNumber evidence="2">2.7.13.3</ecNumber>
    </recommendedName>
</protein>
<feature type="domain" description="Histidine kinase/HSP90-like ATPase" evidence="10">
    <location>
        <begin position="174"/>
        <end position="259"/>
    </location>
</feature>
<evidence type="ECO:0000259" key="11">
    <source>
        <dbReference type="Pfam" id="PF07730"/>
    </source>
</evidence>
<dbReference type="InterPro" id="IPR050482">
    <property type="entry name" value="Sensor_HK_TwoCompSys"/>
</dbReference>
<comment type="catalytic activity">
    <reaction evidence="1">
        <text>ATP + protein L-histidine = ADP + protein N-phospho-L-histidine.</text>
        <dbReference type="EC" id="2.7.13.3"/>
    </reaction>
</comment>
<dbReference type="GO" id="GO:0016020">
    <property type="term" value="C:membrane"/>
    <property type="evidence" value="ECO:0007669"/>
    <property type="project" value="InterPro"/>
</dbReference>
<gene>
    <name evidence="12" type="ORF">LY11_02951</name>
</gene>
<keyword evidence="3" id="KW-0597">Phosphoprotein</keyword>
<keyword evidence="5" id="KW-0547">Nucleotide-binding</keyword>
<feature type="domain" description="Signal transduction histidine kinase subgroup 3 dimerisation and phosphoacceptor" evidence="11">
    <location>
        <begin position="67"/>
        <end position="131"/>
    </location>
</feature>
<evidence type="ECO:0000256" key="3">
    <source>
        <dbReference type="ARBA" id="ARBA00022553"/>
    </source>
</evidence>
<evidence type="ECO:0000256" key="5">
    <source>
        <dbReference type="ARBA" id="ARBA00022741"/>
    </source>
</evidence>
<dbReference type="PANTHER" id="PTHR24421:SF10">
    <property type="entry name" value="NITRATE_NITRITE SENSOR PROTEIN NARQ"/>
    <property type="match status" value="1"/>
</dbReference>
<proteinExistence type="predicted"/>
<name>A0A327SJA0_9SPHI</name>
<evidence type="ECO:0000256" key="9">
    <source>
        <dbReference type="SAM" id="Phobius"/>
    </source>
</evidence>
<dbReference type="GO" id="GO:0046983">
    <property type="term" value="F:protein dimerization activity"/>
    <property type="evidence" value="ECO:0007669"/>
    <property type="project" value="InterPro"/>
</dbReference>
<comment type="caution">
    <text evidence="12">The sequence shown here is derived from an EMBL/GenBank/DDBJ whole genome shotgun (WGS) entry which is preliminary data.</text>
</comment>
<keyword evidence="9" id="KW-1133">Transmembrane helix</keyword>
<evidence type="ECO:0000256" key="8">
    <source>
        <dbReference type="ARBA" id="ARBA00023012"/>
    </source>
</evidence>
<dbReference type="InterPro" id="IPR036890">
    <property type="entry name" value="HATPase_C_sf"/>
</dbReference>
<dbReference type="SUPFAM" id="SSF55874">
    <property type="entry name" value="ATPase domain of HSP90 chaperone/DNA topoisomerase II/histidine kinase"/>
    <property type="match status" value="1"/>
</dbReference>
<dbReference type="PANTHER" id="PTHR24421">
    <property type="entry name" value="NITRATE/NITRITE SENSOR PROTEIN NARX-RELATED"/>
    <property type="match status" value="1"/>
</dbReference>
<dbReference type="RefSeq" id="WP_111634406.1">
    <property type="nucleotide sequence ID" value="NZ_QLLR01000014.1"/>
</dbReference>
<dbReference type="Proteomes" id="UP000249754">
    <property type="component" value="Unassembled WGS sequence"/>
</dbReference>
<evidence type="ECO:0000313" key="12">
    <source>
        <dbReference type="EMBL" id="RAJ29246.1"/>
    </source>
</evidence>
<feature type="transmembrane region" description="Helical" evidence="9">
    <location>
        <begin position="12"/>
        <end position="32"/>
    </location>
</feature>
<organism evidence="12 13">
    <name type="scientific">Pedobacter cryoconitis</name>
    <dbReference type="NCBI Taxonomy" id="188932"/>
    <lineage>
        <taxon>Bacteria</taxon>
        <taxon>Pseudomonadati</taxon>
        <taxon>Bacteroidota</taxon>
        <taxon>Sphingobacteriia</taxon>
        <taxon>Sphingobacteriales</taxon>
        <taxon>Sphingobacteriaceae</taxon>
        <taxon>Pedobacter</taxon>
    </lineage>
</organism>
<dbReference type="Gene3D" id="3.30.565.10">
    <property type="entry name" value="Histidine kinase-like ATPase, C-terminal domain"/>
    <property type="match status" value="1"/>
</dbReference>
<dbReference type="EC" id="2.7.13.3" evidence="2"/>
<dbReference type="EMBL" id="QLLR01000014">
    <property type="protein sequence ID" value="RAJ29246.1"/>
    <property type="molecule type" value="Genomic_DNA"/>
</dbReference>
<evidence type="ECO:0000256" key="6">
    <source>
        <dbReference type="ARBA" id="ARBA00022777"/>
    </source>
</evidence>
<dbReference type="InterPro" id="IPR003594">
    <property type="entry name" value="HATPase_dom"/>
</dbReference>
<reference evidence="12 13" key="1">
    <citation type="submission" date="2018-06" db="EMBL/GenBank/DDBJ databases">
        <title>Genomic Encyclopedia of Archaeal and Bacterial Type Strains, Phase II (KMG-II): from individual species to whole genera.</title>
        <authorList>
            <person name="Goeker M."/>
        </authorList>
    </citation>
    <scope>NUCLEOTIDE SEQUENCE [LARGE SCALE GENOMIC DNA]</scope>
    <source>
        <strain evidence="12 13">DSM 14825</strain>
    </source>
</reference>
<evidence type="ECO:0000259" key="10">
    <source>
        <dbReference type="Pfam" id="PF02518"/>
    </source>
</evidence>
<evidence type="ECO:0000256" key="1">
    <source>
        <dbReference type="ARBA" id="ARBA00000085"/>
    </source>
</evidence>
<dbReference type="GO" id="GO:0000155">
    <property type="term" value="F:phosphorelay sensor kinase activity"/>
    <property type="evidence" value="ECO:0007669"/>
    <property type="project" value="InterPro"/>
</dbReference>
<evidence type="ECO:0000313" key="13">
    <source>
        <dbReference type="Proteomes" id="UP000249754"/>
    </source>
</evidence>
<dbReference type="CDD" id="cd16917">
    <property type="entry name" value="HATPase_UhpB-NarQ-NarX-like"/>
    <property type="match status" value="1"/>
</dbReference>
<dbReference type="GO" id="GO:0005524">
    <property type="term" value="F:ATP binding"/>
    <property type="evidence" value="ECO:0007669"/>
    <property type="project" value="UniProtKB-KW"/>
</dbReference>
<dbReference type="AlphaFoldDB" id="A0A327SJA0"/>
<evidence type="ECO:0000256" key="4">
    <source>
        <dbReference type="ARBA" id="ARBA00022679"/>
    </source>
</evidence>
<dbReference type="InterPro" id="IPR011712">
    <property type="entry name" value="Sig_transdc_His_kin_sub3_dim/P"/>
</dbReference>
<evidence type="ECO:0000256" key="2">
    <source>
        <dbReference type="ARBA" id="ARBA00012438"/>
    </source>
</evidence>
<dbReference type="Gene3D" id="1.20.5.1930">
    <property type="match status" value="1"/>
</dbReference>
<keyword evidence="4" id="KW-0808">Transferase</keyword>
<keyword evidence="9" id="KW-0472">Membrane</keyword>
<accession>A0A327SJA0</accession>
<keyword evidence="8" id="KW-0902">Two-component regulatory system</keyword>
<dbReference type="OrthoDB" id="5401121at2"/>
<evidence type="ECO:0000256" key="7">
    <source>
        <dbReference type="ARBA" id="ARBA00022840"/>
    </source>
</evidence>
<keyword evidence="9" id="KW-0812">Transmembrane</keyword>
<dbReference type="Pfam" id="PF02518">
    <property type="entry name" value="HATPase_c"/>
    <property type="match status" value="1"/>
</dbReference>
<keyword evidence="7" id="KW-0067">ATP-binding</keyword>
<sequence length="266" mass="29763">MQDKIGENIFLLIILCTGGISLLVISFVILFIRNQKKLLNNKQQIHDSEMTYQKELMRVVIQSQEEERKRIGQDLHDDVGGSLSNLRMLINRNYLPEEQADGTIKANHKMLIDKIVQDVRNISHNLSPPALVLFGFTVALEELIDSINGEDSSLITLRNDVEALTDKLPNDIALALIRVLQELISNTIKHGGAKRIEISIFMENGLLAIQYRDEGAGYDPGDQKKKKGMGMQNIESRLNMVNANYTVKTAPGCGFSMFIALNIASI</sequence>
<keyword evidence="6 12" id="KW-0418">Kinase</keyword>
<dbReference type="Pfam" id="PF07730">
    <property type="entry name" value="HisKA_3"/>
    <property type="match status" value="1"/>
</dbReference>